<dbReference type="CDD" id="cd02933">
    <property type="entry name" value="OYE_like_FMN"/>
    <property type="match status" value="1"/>
</dbReference>
<accession>A0ABR3WGM3</accession>
<proteinExistence type="predicted"/>
<evidence type="ECO:0000259" key="2">
    <source>
        <dbReference type="Pfam" id="PF00724"/>
    </source>
</evidence>
<dbReference type="InterPro" id="IPR013785">
    <property type="entry name" value="Aldolase_TIM"/>
</dbReference>
<dbReference type="InterPro" id="IPR001155">
    <property type="entry name" value="OxRdtase_FMN_N"/>
</dbReference>
<sequence>MAYQSTLFKPLKVGRSELSNRIAMAPLTRFRADDDHVPLQGLVAEYYAQRASVPGTLLITEATYIAPQAAGYPLAPGIWSQAQIDGWKSVTKAVHDKKSVIYMQLWALGRASHLDGLKKVAGPDAKIVSASDIPLEGGEKPTPLTEDEIRWYVEQYAKAAKNAIEAGFDGVEIHGANGYLVDQFTQDVSNQRTDRWGGSIENRARFALEIVKAVTEAVGSDRTAIRLSPFSDFQSMRMADPKPQFSYLVRELKQYNLAYIHLVESRISGNADVEATEKVNSLVDIWDNQSPVLLAGGFRPASAVTATDDEFPNKDIIIVFGRFFISNPDLVFRVQKGIELTTYDRGTFYNPGKPDGYTTYPFSKEYLEAKA</sequence>
<dbReference type="InterPro" id="IPR045247">
    <property type="entry name" value="Oye-like"/>
</dbReference>
<name>A0ABR3WGM3_9PEZI</name>
<comment type="caution">
    <text evidence="3">The sequence shown here is derived from an EMBL/GenBank/DDBJ whole genome shotgun (WGS) entry which is preliminary data.</text>
</comment>
<evidence type="ECO:0000313" key="4">
    <source>
        <dbReference type="Proteomes" id="UP001583177"/>
    </source>
</evidence>
<dbReference type="Proteomes" id="UP001583177">
    <property type="component" value="Unassembled WGS sequence"/>
</dbReference>
<feature type="domain" description="NADH:flavin oxidoreductase/NADH oxidase N-terminal" evidence="2">
    <location>
        <begin position="7"/>
        <end position="340"/>
    </location>
</feature>
<keyword evidence="1" id="KW-0285">Flavoprotein</keyword>
<dbReference type="Pfam" id="PF00724">
    <property type="entry name" value="Oxidored_FMN"/>
    <property type="match status" value="1"/>
</dbReference>
<reference evidence="3 4" key="1">
    <citation type="journal article" date="2024" name="IMA Fungus">
        <title>IMA Genome - F19 : A genome assembly and annotation guide to empower mycologists, including annotated draft genome sequences of Ceratocystis pirilliformis, Diaporthe australafricana, Fusarium ophioides, Paecilomyces lecythidis, and Sporothrix stenoceras.</title>
        <authorList>
            <person name="Aylward J."/>
            <person name="Wilson A.M."/>
            <person name="Visagie C.M."/>
            <person name="Spraker J."/>
            <person name="Barnes I."/>
            <person name="Buitendag C."/>
            <person name="Ceriani C."/>
            <person name="Del Mar Angel L."/>
            <person name="du Plessis D."/>
            <person name="Fuchs T."/>
            <person name="Gasser K."/>
            <person name="Kramer D."/>
            <person name="Li W."/>
            <person name="Munsamy K."/>
            <person name="Piso A."/>
            <person name="Price J.L."/>
            <person name="Sonnekus B."/>
            <person name="Thomas C."/>
            <person name="van der Nest A."/>
            <person name="van Dijk A."/>
            <person name="van Heerden A."/>
            <person name="van Vuuren N."/>
            <person name="Yilmaz N."/>
            <person name="Duong T.A."/>
            <person name="van der Merwe N.A."/>
            <person name="Wingfield M.J."/>
            <person name="Wingfield B.D."/>
        </authorList>
    </citation>
    <scope>NUCLEOTIDE SEQUENCE [LARGE SCALE GENOMIC DNA]</scope>
    <source>
        <strain evidence="3 4">CMW 18300</strain>
    </source>
</reference>
<evidence type="ECO:0000256" key="1">
    <source>
        <dbReference type="ARBA" id="ARBA00022630"/>
    </source>
</evidence>
<dbReference type="SUPFAM" id="SSF51395">
    <property type="entry name" value="FMN-linked oxidoreductases"/>
    <property type="match status" value="1"/>
</dbReference>
<protein>
    <recommendedName>
        <fullName evidence="2">NADH:flavin oxidoreductase/NADH oxidase N-terminal domain-containing protein</fullName>
    </recommendedName>
</protein>
<dbReference type="Gene3D" id="3.20.20.70">
    <property type="entry name" value="Aldolase class I"/>
    <property type="match status" value="1"/>
</dbReference>
<gene>
    <name evidence="3" type="ORF">Daus18300_008941</name>
</gene>
<dbReference type="PANTHER" id="PTHR22893:SF91">
    <property type="entry name" value="NADPH DEHYDROGENASE 2-RELATED"/>
    <property type="match status" value="1"/>
</dbReference>
<organism evidence="3 4">
    <name type="scientific">Diaporthe australafricana</name>
    <dbReference type="NCBI Taxonomy" id="127596"/>
    <lineage>
        <taxon>Eukaryota</taxon>
        <taxon>Fungi</taxon>
        <taxon>Dikarya</taxon>
        <taxon>Ascomycota</taxon>
        <taxon>Pezizomycotina</taxon>
        <taxon>Sordariomycetes</taxon>
        <taxon>Sordariomycetidae</taxon>
        <taxon>Diaporthales</taxon>
        <taxon>Diaporthaceae</taxon>
        <taxon>Diaporthe</taxon>
    </lineage>
</organism>
<keyword evidence="4" id="KW-1185">Reference proteome</keyword>
<dbReference type="EMBL" id="JAWRVE010000087">
    <property type="protein sequence ID" value="KAL1861410.1"/>
    <property type="molecule type" value="Genomic_DNA"/>
</dbReference>
<evidence type="ECO:0000313" key="3">
    <source>
        <dbReference type="EMBL" id="KAL1861410.1"/>
    </source>
</evidence>
<dbReference type="PANTHER" id="PTHR22893">
    <property type="entry name" value="NADH OXIDOREDUCTASE-RELATED"/>
    <property type="match status" value="1"/>
</dbReference>